<dbReference type="InterPro" id="IPR001128">
    <property type="entry name" value="Cyt_P450"/>
</dbReference>
<dbReference type="PRINTS" id="PR00464">
    <property type="entry name" value="EP450II"/>
</dbReference>
<evidence type="ECO:0000256" key="4">
    <source>
        <dbReference type="ARBA" id="ARBA00010617"/>
    </source>
</evidence>
<evidence type="ECO:0008006" key="16">
    <source>
        <dbReference type="Google" id="ProtNLM"/>
    </source>
</evidence>
<dbReference type="AlphaFoldDB" id="A0AAW1UVB0"/>
<keyword evidence="15" id="KW-1185">Reference proteome</keyword>
<comment type="similarity">
    <text evidence="4">Belongs to the cytochrome P450 family.</text>
</comment>
<evidence type="ECO:0000313" key="15">
    <source>
        <dbReference type="Proteomes" id="UP001431783"/>
    </source>
</evidence>
<accession>A0AAW1UVB0</accession>
<keyword evidence="7" id="KW-0256">Endoplasmic reticulum</keyword>
<dbReference type="InterPro" id="IPR002402">
    <property type="entry name" value="Cyt_P450_E_grp-II"/>
</dbReference>
<dbReference type="GO" id="GO:0016705">
    <property type="term" value="F:oxidoreductase activity, acting on paired donors, with incorporation or reduction of molecular oxygen"/>
    <property type="evidence" value="ECO:0007669"/>
    <property type="project" value="InterPro"/>
</dbReference>
<sequence>MEIITFFLLFLSTLTLAWVWLKYKYSYWDQRGVSTSNYSYFWGNAKEAIFQEKSFTDGVRDYYKTFKSQGSKHGGIFFLWNPIYIALDINVVKSIMQSDFQHFVDRGIYYDEKNDPLSAHLFSLAGKKWKLLRSKLSPTFTSGKMKMMYDTLVDCTEGLFKVIDKDLENPVDIKDVLGRFTTDIIGSCAFGLDCNSLENPDSEFRAKGVQLFNRPFPDNIRVVAAFAMPQIAKMFKMKLLSSEVNDFFMGVVRDNVAYRENNKIFRKDFMHLLIQLKNRGKLVEDEKLNLEKITKDDNKITLDEIAAQAFIFSKLVSRPHQLL</sequence>
<comment type="caution">
    <text evidence="14">The sequence shown here is derived from an EMBL/GenBank/DDBJ whole genome shotgun (WGS) entry which is preliminary data.</text>
</comment>
<evidence type="ECO:0000256" key="10">
    <source>
        <dbReference type="ARBA" id="ARBA00023004"/>
    </source>
</evidence>
<dbReference type="SUPFAM" id="SSF48264">
    <property type="entry name" value="Cytochrome P450"/>
    <property type="match status" value="1"/>
</dbReference>
<evidence type="ECO:0000256" key="12">
    <source>
        <dbReference type="ARBA" id="ARBA00023136"/>
    </source>
</evidence>
<dbReference type="GO" id="GO:0005789">
    <property type="term" value="C:endoplasmic reticulum membrane"/>
    <property type="evidence" value="ECO:0007669"/>
    <property type="project" value="UniProtKB-SubCell"/>
</dbReference>
<keyword evidence="12" id="KW-0472">Membrane</keyword>
<evidence type="ECO:0000256" key="3">
    <source>
        <dbReference type="ARBA" id="ARBA00004406"/>
    </source>
</evidence>
<keyword evidence="6" id="KW-0479">Metal-binding</keyword>
<keyword evidence="5" id="KW-0349">Heme</keyword>
<dbReference type="InterPro" id="IPR036396">
    <property type="entry name" value="Cyt_P450_sf"/>
</dbReference>
<keyword evidence="9" id="KW-0560">Oxidoreductase</keyword>
<evidence type="ECO:0000256" key="13">
    <source>
        <dbReference type="SAM" id="SignalP"/>
    </source>
</evidence>
<feature type="signal peptide" evidence="13">
    <location>
        <begin position="1"/>
        <end position="17"/>
    </location>
</feature>
<keyword evidence="13" id="KW-0732">Signal</keyword>
<proteinExistence type="inferred from homology"/>
<dbReference type="PANTHER" id="PTHR24292:SF100">
    <property type="entry name" value="CYTOCHROME P450 6A16, ISOFORM B-RELATED"/>
    <property type="match status" value="1"/>
</dbReference>
<evidence type="ECO:0000256" key="8">
    <source>
        <dbReference type="ARBA" id="ARBA00022848"/>
    </source>
</evidence>
<comment type="cofactor">
    <cofactor evidence="1">
        <name>heme</name>
        <dbReference type="ChEBI" id="CHEBI:30413"/>
    </cofactor>
</comment>
<dbReference type="GO" id="GO:0020037">
    <property type="term" value="F:heme binding"/>
    <property type="evidence" value="ECO:0007669"/>
    <property type="project" value="InterPro"/>
</dbReference>
<name>A0AAW1UVB0_9CUCU</name>
<keyword evidence="10" id="KW-0408">Iron</keyword>
<evidence type="ECO:0000256" key="6">
    <source>
        <dbReference type="ARBA" id="ARBA00022723"/>
    </source>
</evidence>
<evidence type="ECO:0000256" key="7">
    <source>
        <dbReference type="ARBA" id="ARBA00022824"/>
    </source>
</evidence>
<dbReference type="EMBL" id="JARQZJ010000094">
    <property type="protein sequence ID" value="KAK9884814.1"/>
    <property type="molecule type" value="Genomic_DNA"/>
</dbReference>
<evidence type="ECO:0000256" key="9">
    <source>
        <dbReference type="ARBA" id="ARBA00023002"/>
    </source>
</evidence>
<dbReference type="Gene3D" id="1.10.630.10">
    <property type="entry name" value="Cytochrome P450"/>
    <property type="match status" value="1"/>
</dbReference>
<organism evidence="14 15">
    <name type="scientific">Henosepilachna vigintioctopunctata</name>
    <dbReference type="NCBI Taxonomy" id="420089"/>
    <lineage>
        <taxon>Eukaryota</taxon>
        <taxon>Metazoa</taxon>
        <taxon>Ecdysozoa</taxon>
        <taxon>Arthropoda</taxon>
        <taxon>Hexapoda</taxon>
        <taxon>Insecta</taxon>
        <taxon>Pterygota</taxon>
        <taxon>Neoptera</taxon>
        <taxon>Endopterygota</taxon>
        <taxon>Coleoptera</taxon>
        <taxon>Polyphaga</taxon>
        <taxon>Cucujiformia</taxon>
        <taxon>Coccinelloidea</taxon>
        <taxon>Coccinellidae</taxon>
        <taxon>Epilachninae</taxon>
        <taxon>Epilachnini</taxon>
        <taxon>Henosepilachna</taxon>
    </lineage>
</organism>
<dbReference type="Proteomes" id="UP001431783">
    <property type="component" value="Unassembled WGS sequence"/>
</dbReference>
<dbReference type="InterPro" id="IPR050476">
    <property type="entry name" value="Insect_CytP450_Detox"/>
</dbReference>
<protein>
    <recommendedName>
        <fullName evidence="16">Cytochrome P450</fullName>
    </recommendedName>
</protein>
<keyword evidence="8" id="KW-0492">Microsome</keyword>
<feature type="chain" id="PRO_5043530990" description="Cytochrome P450" evidence="13">
    <location>
        <begin position="18"/>
        <end position="323"/>
    </location>
</feature>
<dbReference type="GO" id="GO:0004497">
    <property type="term" value="F:monooxygenase activity"/>
    <property type="evidence" value="ECO:0007669"/>
    <property type="project" value="UniProtKB-KW"/>
</dbReference>
<dbReference type="GO" id="GO:0005506">
    <property type="term" value="F:iron ion binding"/>
    <property type="evidence" value="ECO:0007669"/>
    <property type="project" value="InterPro"/>
</dbReference>
<gene>
    <name evidence="14" type="ORF">WA026_009041</name>
</gene>
<dbReference type="PANTHER" id="PTHR24292">
    <property type="entry name" value="CYTOCHROME P450"/>
    <property type="match status" value="1"/>
</dbReference>
<dbReference type="Pfam" id="PF00067">
    <property type="entry name" value="p450"/>
    <property type="match status" value="1"/>
</dbReference>
<evidence type="ECO:0000256" key="5">
    <source>
        <dbReference type="ARBA" id="ARBA00022617"/>
    </source>
</evidence>
<reference evidence="14 15" key="1">
    <citation type="submission" date="2023-03" db="EMBL/GenBank/DDBJ databases">
        <title>Genome insight into feeding habits of ladybird beetles.</title>
        <authorList>
            <person name="Li H.-S."/>
            <person name="Huang Y.-H."/>
            <person name="Pang H."/>
        </authorList>
    </citation>
    <scope>NUCLEOTIDE SEQUENCE [LARGE SCALE GENOMIC DNA]</scope>
    <source>
        <strain evidence="14">SYSU_2023b</strain>
        <tissue evidence="14">Whole body</tissue>
    </source>
</reference>
<evidence type="ECO:0000256" key="2">
    <source>
        <dbReference type="ARBA" id="ARBA00004174"/>
    </source>
</evidence>
<evidence type="ECO:0000256" key="11">
    <source>
        <dbReference type="ARBA" id="ARBA00023033"/>
    </source>
</evidence>
<comment type="subcellular location">
    <subcellularLocation>
        <location evidence="3">Endoplasmic reticulum membrane</location>
        <topology evidence="3">Peripheral membrane protein</topology>
    </subcellularLocation>
    <subcellularLocation>
        <location evidence="2">Microsome membrane</location>
        <topology evidence="2">Peripheral membrane protein</topology>
    </subcellularLocation>
</comment>
<evidence type="ECO:0000313" key="14">
    <source>
        <dbReference type="EMBL" id="KAK9884814.1"/>
    </source>
</evidence>
<keyword evidence="11" id="KW-0503">Monooxygenase</keyword>
<evidence type="ECO:0000256" key="1">
    <source>
        <dbReference type="ARBA" id="ARBA00001971"/>
    </source>
</evidence>